<keyword evidence="1" id="KW-0378">Hydrolase</keyword>
<dbReference type="InterPro" id="IPR001584">
    <property type="entry name" value="Integrase_cat-core"/>
</dbReference>
<dbReference type="Pfam" id="PF22936">
    <property type="entry name" value="Pol_BBD"/>
    <property type="match status" value="1"/>
</dbReference>
<dbReference type="InterPro" id="IPR025724">
    <property type="entry name" value="GAG-pre-integrase_dom"/>
</dbReference>
<dbReference type="Pfam" id="PF13976">
    <property type="entry name" value="gag_pre-integrs"/>
    <property type="match status" value="1"/>
</dbReference>
<dbReference type="PANTHER" id="PTHR42648:SF28">
    <property type="entry name" value="TRANSPOSON-ENCODED PROTEIN WITH RIBONUCLEASE H-LIKE AND RETROVIRUS ZINC FINGER-LIKE DOMAINS"/>
    <property type="match status" value="1"/>
</dbReference>
<dbReference type="InterPro" id="IPR039537">
    <property type="entry name" value="Retrotran_Ty1/copia-like"/>
</dbReference>
<evidence type="ECO:0000313" key="8">
    <source>
        <dbReference type="Proteomes" id="UP001374535"/>
    </source>
</evidence>
<dbReference type="GO" id="GO:0008233">
    <property type="term" value="F:peptidase activity"/>
    <property type="evidence" value="ECO:0007669"/>
    <property type="project" value="UniProtKB-KW"/>
</dbReference>
<sequence>MGRVANITKAFDIGEKIQCYLTLVLRKCLIDHCDEVYIPIRLVSRIEQVRLVASALSATRRHYNNVREFTRSFWGFWTLLELLVMVSKLFSLPKYEYQDAMKKFDLNGFKGMEESSKEELLSGGFKYYKYEYGKLNLGVHPNILMVTHSQVEKAGGPSLGALPWPKASDNGLTLCGFSRNAPGTQQLAPTVGQGFKNSQGAMATKFDVEKFNGANDFGLWKIKMEAILIQQGCDEALKGESRMSGAMTQEEKKKMGDKARSAIILCLGDKVLREVAKEKTAAEIWAKLESLYMTRSLAHRLCLKQQLFSFKMSELRTIEEQIAEFSKIVDDLENIEVKLEDEDKAVILLNALPKTFEHFRDALLYGKDQVITLEEVLTSIRTKEFQKLQDSKTTEEGASGLISVKGKGKKQSGKEKKLNPDGTKQVRCFKCQKMGHIKKFCPEKGKAGRPQETADVAEASEGYESAGVLVASSEDPQRSWVMDSGCSYHMCPVKEFFENLDQKEHGNVLLGNNKACRVQGVGSVRLKMFDNREMVLQAVRYVPELKRNLISISAFDLGGYTTKVEDGVMRVCSGDSVVAKGRRRNGLYILEGSTVIGHVSVASGTENTARLWHLRMGHISEKGLEELEKQDLLLGDKLQKLDFCDHCVLGKSHRIPFGKGKHSTERPFEYVHADLWGPARTLTHGGGAYFLSIIDDFSRRVWIYVLKNKSETFQKFKEWHTQIENQLGCRLKCLRTDNGLEFVSEEFNGFCKEKGIRRHRTVVGTPQQNGLAERMNRTILERVRCMLLGSGLSKAF</sequence>
<keyword evidence="2" id="KW-0863">Zinc-finger</keyword>
<dbReference type="InterPro" id="IPR036875">
    <property type="entry name" value="Znf_CCHC_sf"/>
</dbReference>
<dbReference type="Pfam" id="PF14223">
    <property type="entry name" value="Retrotran_gag_2"/>
    <property type="match status" value="1"/>
</dbReference>
<dbReference type="Gene3D" id="3.30.420.10">
    <property type="entry name" value="Ribonuclease H-like superfamily/Ribonuclease H"/>
    <property type="match status" value="1"/>
</dbReference>
<dbReference type="InterPro" id="IPR036397">
    <property type="entry name" value="RNaseH_sf"/>
</dbReference>
<feature type="domain" description="Integrase catalytic" evidence="6">
    <location>
        <begin position="663"/>
        <end position="796"/>
    </location>
</feature>
<dbReference type="SUPFAM" id="SSF53098">
    <property type="entry name" value="Ribonuclease H-like"/>
    <property type="match status" value="1"/>
</dbReference>
<keyword evidence="2" id="KW-0862">Zinc</keyword>
<dbReference type="SMART" id="SM00343">
    <property type="entry name" value="ZnF_C2HC"/>
    <property type="match status" value="1"/>
</dbReference>
<evidence type="ECO:0000259" key="5">
    <source>
        <dbReference type="PROSITE" id="PS50158"/>
    </source>
</evidence>
<dbReference type="AlphaFoldDB" id="A0AAQ3NW28"/>
<evidence type="ECO:0000313" key="7">
    <source>
        <dbReference type="EMBL" id="WVZ16603.1"/>
    </source>
</evidence>
<dbReference type="InterPro" id="IPR054722">
    <property type="entry name" value="PolX-like_BBD"/>
</dbReference>
<evidence type="ECO:0000256" key="2">
    <source>
        <dbReference type="PROSITE-ProRule" id="PRU00047"/>
    </source>
</evidence>
<reference evidence="7 8" key="1">
    <citation type="journal article" date="2023" name="Life. Sci Alliance">
        <title>Evolutionary insights into 3D genome organization and epigenetic landscape of Vigna mungo.</title>
        <authorList>
            <person name="Junaid A."/>
            <person name="Singh B."/>
            <person name="Bhatia S."/>
        </authorList>
    </citation>
    <scope>NUCLEOTIDE SEQUENCE [LARGE SCALE GENOMIC DNA]</scope>
    <source>
        <strain evidence="7">Urdbean</strain>
    </source>
</reference>
<dbReference type="GO" id="GO:0006508">
    <property type="term" value="P:proteolysis"/>
    <property type="evidence" value="ECO:0007669"/>
    <property type="project" value="UniProtKB-KW"/>
</dbReference>
<dbReference type="Proteomes" id="UP001374535">
    <property type="component" value="Chromosome 3"/>
</dbReference>
<dbReference type="PROSITE" id="PS50158">
    <property type="entry name" value="ZF_CCHC"/>
    <property type="match status" value="1"/>
</dbReference>
<evidence type="ECO:0008006" key="9">
    <source>
        <dbReference type="Google" id="ProtNLM"/>
    </source>
</evidence>
<dbReference type="GO" id="GO:0003676">
    <property type="term" value="F:nucleic acid binding"/>
    <property type="evidence" value="ECO:0007669"/>
    <property type="project" value="InterPro"/>
</dbReference>
<keyword evidence="8" id="KW-1185">Reference proteome</keyword>
<proteinExistence type="predicted"/>
<keyword evidence="2" id="KW-0479">Metal-binding</keyword>
<feature type="coiled-coil region" evidence="3">
    <location>
        <begin position="315"/>
        <end position="342"/>
    </location>
</feature>
<feature type="region of interest" description="Disordered" evidence="4">
    <location>
        <begin position="399"/>
        <end position="421"/>
    </location>
</feature>
<dbReference type="SUPFAM" id="SSF57756">
    <property type="entry name" value="Retrovirus zinc finger-like domains"/>
    <property type="match status" value="1"/>
</dbReference>
<keyword evidence="3" id="KW-0175">Coiled coil</keyword>
<dbReference type="InterPro" id="IPR012337">
    <property type="entry name" value="RNaseH-like_sf"/>
</dbReference>
<dbReference type="EMBL" id="CP144698">
    <property type="protein sequence ID" value="WVZ16603.1"/>
    <property type="molecule type" value="Genomic_DNA"/>
</dbReference>
<evidence type="ECO:0000259" key="6">
    <source>
        <dbReference type="PROSITE" id="PS50994"/>
    </source>
</evidence>
<evidence type="ECO:0000256" key="3">
    <source>
        <dbReference type="SAM" id="Coils"/>
    </source>
</evidence>
<dbReference type="Gene3D" id="4.10.60.10">
    <property type="entry name" value="Zinc finger, CCHC-type"/>
    <property type="match status" value="1"/>
</dbReference>
<dbReference type="GO" id="GO:0015074">
    <property type="term" value="P:DNA integration"/>
    <property type="evidence" value="ECO:0007669"/>
    <property type="project" value="InterPro"/>
</dbReference>
<dbReference type="InterPro" id="IPR001878">
    <property type="entry name" value="Znf_CCHC"/>
</dbReference>
<protein>
    <recommendedName>
        <fullName evidence="9">Retrovirus-related Pol polyprotein from transposon TNT 1-94</fullName>
    </recommendedName>
</protein>
<name>A0AAQ3NW28_VIGMU</name>
<keyword evidence="1" id="KW-0645">Protease</keyword>
<dbReference type="PANTHER" id="PTHR42648">
    <property type="entry name" value="TRANSPOSASE, PUTATIVE-RELATED"/>
    <property type="match status" value="1"/>
</dbReference>
<accession>A0AAQ3NW28</accession>
<evidence type="ECO:0000256" key="1">
    <source>
        <dbReference type="ARBA" id="ARBA00022670"/>
    </source>
</evidence>
<feature type="domain" description="CCHC-type" evidence="5">
    <location>
        <begin position="427"/>
        <end position="443"/>
    </location>
</feature>
<dbReference type="Pfam" id="PF00665">
    <property type="entry name" value="rve"/>
    <property type="match status" value="1"/>
</dbReference>
<organism evidence="7 8">
    <name type="scientific">Vigna mungo</name>
    <name type="common">Black gram</name>
    <name type="synonym">Phaseolus mungo</name>
    <dbReference type="NCBI Taxonomy" id="3915"/>
    <lineage>
        <taxon>Eukaryota</taxon>
        <taxon>Viridiplantae</taxon>
        <taxon>Streptophyta</taxon>
        <taxon>Embryophyta</taxon>
        <taxon>Tracheophyta</taxon>
        <taxon>Spermatophyta</taxon>
        <taxon>Magnoliopsida</taxon>
        <taxon>eudicotyledons</taxon>
        <taxon>Gunneridae</taxon>
        <taxon>Pentapetalae</taxon>
        <taxon>rosids</taxon>
        <taxon>fabids</taxon>
        <taxon>Fabales</taxon>
        <taxon>Fabaceae</taxon>
        <taxon>Papilionoideae</taxon>
        <taxon>50 kb inversion clade</taxon>
        <taxon>NPAAA clade</taxon>
        <taxon>indigoferoid/millettioid clade</taxon>
        <taxon>Phaseoleae</taxon>
        <taxon>Vigna</taxon>
    </lineage>
</organism>
<gene>
    <name evidence="7" type="ORF">V8G54_009585</name>
</gene>
<dbReference type="PROSITE" id="PS50994">
    <property type="entry name" value="INTEGRASE"/>
    <property type="match status" value="1"/>
</dbReference>
<dbReference type="GO" id="GO:0008270">
    <property type="term" value="F:zinc ion binding"/>
    <property type="evidence" value="ECO:0007669"/>
    <property type="project" value="UniProtKB-KW"/>
</dbReference>
<evidence type="ECO:0000256" key="4">
    <source>
        <dbReference type="SAM" id="MobiDB-lite"/>
    </source>
</evidence>